<keyword evidence="2" id="KW-1133">Transmembrane helix</keyword>
<dbReference type="Proteomes" id="UP001552299">
    <property type="component" value="Unassembled WGS sequence"/>
</dbReference>
<feature type="transmembrane region" description="Helical" evidence="2">
    <location>
        <begin position="561"/>
        <end position="579"/>
    </location>
</feature>
<protein>
    <submittedName>
        <fullName evidence="3">Uncharacterized protein</fullName>
    </submittedName>
</protein>
<dbReference type="AlphaFoldDB" id="A0ABD0V5M3"/>
<gene>
    <name evidence="3" type="ORF">M5K25_009502</name>
</gene>
<keyword evidence="2" id="KW-0472">Membrane</keyword>
<evidence type="ECO:0000313" key="3">
    <source>
        <dbReference type="EMBL" id="KAL0920372.1"/>
    </source>
</evidence>
<feature type="transmembrane region" description="Helical" evidence="2">
    <location>
        <begin position="45"/>
        <end position="65"/>
    </location>
</feature>
<dbReference type="EMBL" id="JANQDX010000008">
    <property type="protein sequence ID" value="KAL0920372.1"/>
    <property type="molecule type" value="Genomic_DNA"/>
</dbReference>
<reference evidence="3 4" key="1">
    <citation type="journal article" date="2024" name="Plant Biotechnol. J.">
        <title>Dendrobium thyrsiflorum genome and its molecular insights into genes involved in important horticultural traits.</title>
        <authorList>
            <person name="Chen B."/>
            <person name="Wang J.Y."/>
            <person name="Zheng P.J."/>
            <person name="Li K.L."/>
            <person name="Liang Y.M."/>
            <person name="Chen X.F."/>
            <person name="Zhang C."/>
            <person name="Zhao X."/>
            <person name="He X."/>
            <person name="Zhang G.Q."/>
            <person name="Liu Z.J."/>
            <person name="Xu Q."/>
        </authorList>
    </citation>
    <scope>NUCLEOTIDE SEQUENCE [LARGE SCALE GENOMIC DNA]</scope>
    <source>
        <strain evidence="3">GZMU011</strain>
    </source>
</reference>
<feature type="region of interest" description="Disordered" evidence="1">
    <location>
        <begin position="386"/>
        <end position="418"/>
    </location>
</feature>
<accession>A0ABD0V5M3</accession>
<evidence type="ECO:0000256" key="2">
    <source>
        <dbReference type="SAM" id="Phobius"/>
    </source>
</evidence>
<keyword evidence="4" id="KW-1185">Reference proteome</keyword>
<name>A0ABD0V5M3_DENTH</name>
<evidence type="ECO:0000256" key="1">
    <source>
        <dbReference type="SAM" id="MobiDB-lite"/>
    </source>
</evidence>
<evidence type="ECO:0000313" key="4">
    <source>
        <dbReference type="Proteomes" id="UP001552299"/>
    </source>
</evidence>
<keyword evidence="2" id="KW-0812">Transmembrane</keyword>
<comment type="caution">
    <text evidence="3">The sequence shown here is derived from an EMBL/GenBank/DDBJ whole genome shotgun (WGS) entry which is preliminary data.</text>
</comment>
<sequence length="580" mass="65507">MKSFKRRRIDVGKAGETFIWAAYCSRFGPCCSRVGLPVLGLSLPALDLGLAAFGLAFWLLGFKLLPDVTQMNSLQPDSIFGNFAINNRSVHPDLENQGSQYLQDLMHNIYQEPHMPAKESNPMQQNYQFFRDQLRSICDRVYNKKGKLLHISTCTPEGLAIVLCSPRALLSFPSFMYEACMGDPDIDHGFLYDDQGRVDILGSPFFDVEFGNDRTADEYVDRIIYQISLAIEDRIPPGRWYIVSTPPTSPAATTLRATCLLVASLSIFLDIFVMMWLGEYDIMFSWELQISDLLSPQGRDSNLELLDSSWSLPNERYGAGKLVKICGQQSRKVWTARERLLGVGQQAWGCRNPLDSNGTGAEHSGQQAGISQAAIRRAWTARQQLRRDRQRLHRPDPLSVDKIARGTHPSRTLGDYQSPSTTSYTGYFSTNEGLRLRLLSGDLLPRMVLLSTLKPSSERVRRLSRCNSKVKDAICGAFGIACMADSEVDHGFVYDRQGRTDILRSSFFDVYFSYDETANDYIDCILYQLSLSIEHIRSGRWIIFGHPPLPHPPATTPPTKVFSFIFLVVVSILVWFVFLR</sequence>
<organism evidence="3 4">
    <name type="scientific">Dendrobium thyrsiflorum</name>
    <name type="common">Pinecone-like raceme dendrobium</name>
    <name type="synonym">Orchid</name>
    <dbReference type="NCBI Taxonomy" id="117978"/>
    <lineage>
        <taxon>Eukaryota</taxon>
        <taxon>Viridiplantae</taxon>
        <taxon>Streptophyta</taxon>
        <taxon>Embryophyta</taxon>
        <taxon>Tracheophyta</taxon>
        <taxon>Spermatophyta</taxon>
        <taxon>Magnoliopsida</taxon>
        <taxon>Liliopsida</taxon>
        <taxon>Asparagales</taxon>
        <taxon>Orchidaceae</taxon>
        <taxon>Epidendroideae</taxon>
        <taxon>Malaxideae</taxon>
        <taxon>Dendrobiinae</taxon>
        <taxon>Dendrobium</taxon>
    </lineage>
</organism>
<proteinExistence type="predicted"/>